<keyword evidence="2" id="KW-1185">Reference proteome</keyword>
<protein>
    <submittedName>
        <fullName evidence="1">Uncharacterized protein</fullName>
    </submittedName>
</protein>
<name>A0A9W7FFY3_9STRA</name>
<accession>A0A9W7FFY3</accession>
<dbReference type="Proteomes" id="UP001165122">
    <property type="component" value="Unassembled WGS sequence"/>
</dbReference>
<dbReference type="AlphaFoldDB" id="A0A9W7FFY3"/>
<sequence length="96" mass="10494">MFDGASSFNSDLTTWQISPTARTTTFFNMFLDACLMEEKNLPASFTLLSSSLLSCTLCTNRPLKGGECHHGFKREDSLNCNVCPDGATDINNSCIS</sequence>
<evidence type="ECO:0000313" key="1">
    <source>
        <dbReference type="EMBL" id="GMI11442.1"/>
    </source>
</evidence>
<gene>
    <name evidence="1" type="ORF">TrLO_g5178</name>
</gene>
<reference evidence="2" key="1">
    <citation type="journal article" date="2023" name="Commun. Biol.">
        <title>Genome analysis of Parmales, the sister group of diatoms, reveals the evolutionary specialization of diatoms from phago-mixotrophs to photoautotrophs.</title>
        <authorList>
            <person name="Ban H."/>
            <person name="Sato S."/>
            <person name="Yoshikawa S."/>
            <person name="Yamada K."/>
            <person name="Nakamura Y."/>
            <person name="Ichinomiya M."/>
            <person name="Sato N."/>
            <person name="Blanc-Mathieu R."/>
            <person name="Endo H."/>
            <person name="Kuwata A."/>
            <person name="Ogata H."/>
        </authorList>
    </citation>
    <scope>NUCLEOTIDE SEQUENCE [LARGE SCALE GENOMIC DNA]</scope>
    <source>
        <strain evidence="2">NIES 3700</strain>
    </source>
</reference>
<dbReference type="EMBL" id="BRXW01000162">
    <property type="protein sequence ID" value="GMI11442.1"/>
    <property type="molecule type" value="Genomic_DNA"/>
</dbReference>
<organism evidence="1 2">
    <name type="scientific">Triparma laevis f. longispina</name>
    <dbReference type="NCBI Taxonomy" id="1714387"/>
    <lineage>
        <taxon>Eukaryota</taxon>
        <taxon>Sar</taxon>
        <taxon>Stramenopiles</taxon>
        <taxon>Ochrophyta</taxon>
        <taxon>Bolidophyceae</taxon>
        <taxon>Parmales</taxon>
        <taxon>Triparmaceae</taxon>
        <taxon>Triparma</taxon>
    </lineage>
</organism>
<proteinExistence type="predicted"/>
<comment type="caution">
    <text evidence="1">The sequence shown here is derived from an EMBL/GenBank/DDBJ whole genome shotgun (WGS) entry which is preliminary data.</text>
</comment>
<evidence type="ECO:0000313" key="2">
    <source>
        <dbReference type="Proteomes" id="UP001165122"/>
    </source>
</evidence>